<name>A0ABV9P0U7_9FLAO</name>
<dbReference type="EMBL" id="JBHSGW010000002">
    <property type="protein sequence ID" value="MFC4739228.1"/>
    <property type="molecule type" value="Genomic_DNA"/>
</dbReference>
<evidence type="ECO:0000313" key="4">
    <source>
        <dbReference type="Proteomes" id="UP001595885"/>
    </source>
</evidence>
<accession>A0ABV9P0U7</accession>
<dbReference type="Proteomes" id="UP001595885">
    <property type="component" value="Unassembled WGS sequence"/>
</dbReference>
<proteinExistence type="predicted"/>
<keyword evidence="4" id="KW-1185">Reference proteome</keyword>
<dbReference type="PROSITE" id="PS51898">
    <property type="entry name" value="TYR_RECOMBINASE"/>
    <property type="match status" value="1"/>
</dbReference>
<dbReference type="RefSeq" id="WP_379738520.1">
    <property type="nucleotide sequence ID" value="NZ_JBHSGW010000002.1"/>
</dbReference>
<dbReference type="CDD" id="cd01185">
    <property type="entry name" value="INTN1_C_like"/>
    <property type="match status" value="1"/>
</dbReference>
<evidence type="ECO:0000313" key="3">
    <source>
        <dbReference type="EMBL" id="MFC4739228.1"/>
    </source>
</evidence>
<reference evidence="4" key="1">
    <citation type="journal article" date="2019" name="Int. J. Syst. Evol. Microbiol.">
        <title>The Global Catalogue of Microorganisms (GCM) 10K type strain sequencing project: providing services to taxonomists for standard genome sequencing and annotation.</title>
        <authorList>
            <consortium name="The Broad Institute Genomics Platform"/>
            <consortium name="The Broad Institute Genome Sequencing Center for Infectious Disease"/>
            <person name="Wu L."/>
            <person name="Ma J."/>
        </authorList>
    </citation>
    <scope>NUCLEOTIDE SEQUENCE [LARGE SCALE GENOMIC DNA]</scope>
    <source>
        <strain evidence="4">CCUG 50349</strain>
    </source>
</reference>
<evidence type="ECO:0000256" key="1">
    <source>
        <dbReference type="ARBA" id="ARBA00023172"/>
    </source>
</evidence>
<dbReference type="Gene3D" id="1.10.443.10">
    <property type="entry name" value="Intergrase catalytic core"/>
    <property type="match status" value="1"/>
</dbReference>
<dbReference type="InterPro" id="IPR002104">
    <property type="entry name" value="Integrase_catalytic"/>
</dbReference>
<protein>
    <submittedName>
        <fullName evidence="3">Site-specific integrase</fullName>
    </submittedName>
</protein>
<evidence type="ECO:0000259" key="2">
    <source>
        <dbReference type="PROSITE" id="PS51898"/>
    </source>
</evidence>
<dbReference type="InterPro" id="IPR011010">
    <property type="entry name" value="DNA_brk_join_enz"/>
</dbReference>
<organism evidence="3 4">
    <name type="scientific">Flavobacterium ponti</name>
    <dbReference type="NCBI Taxonomy" id="665133"/>
    <lineage>
        <taxon>Bacteria</taxon>
        <taxon>Pseudomonadati</taxon>
        <taxon>Bacteroidota</taxon>
        <taxon>Flavobacteriia</taxon>
        <taxon>Flavobacteriales</taxon>
        <taxon>Flavobacteriaceae</taxon>
        <taxon>Flavobacterium</taxon>
    </lineage>
</organism>
<keyword evidence="1" id="KW-0233">DNA recombination</keyword>
<gene>
    <name evidence="3" type="ORF">ACFO3U_04415</name>
</gene>
<comment type="caution">
    <text evidence="3">The sequence shown here is derived from an EMBL/GenBank/DDBJ whole genome shotgun (WGS) entry which is preliminary data.</text>
</comment>
<feature type="domain" description="Tyr recombinase" evidence="2">
    <location>
        <begin position="5"/>
        <end position="196"/>
    </location>
</feature>
<sequence>MTEEIDHVYLTVEELQRIKELELKDSILDGVRDIFLISSYTGLRISDMLGLLKKASQVIFEEDGLKYFQLKQSKTSNTVVIPLNSIITNILEKRDGKLPDYISNQLVNEHIKSICKRAKITEYHSLTKTVGGKLKEFTLPKYKLVASHTARRSFCTNAYKSGIPVQDIMAISGHKSERVFLNYVKVEKIENAKRISKYEFFK</sequence>
<dbReference type="Pfam" id="PF00589">
    <property type="entry name" value="Phage_integrase"/>
    <property type="match status" value="1"/>
</dbReference>
<dbReference type="InterPro" id="IPR013762">
    <property type="entry name" value="Integrase-like_cat_sf"/>
</dbReference>
<dbReference type="SUPFAM" id="SSF56349">
    <property type="entry name" value="DNA breaking-rejoining enzymes"/>
    <property type="match status" value="1"/>
</dbReference>